<sequence length="146" mass="15993">MPPSTRPFTATPSLLFILGGHPPKPPWALMPISGSRVDRPAETTSCLPTTTITLLWMRTYDAPHLTEDRSLLFNAHAGGFFVILRQILSRDDVSASREQDHVLCEEEVIMDEATAWGGLREVTGDASGMPDDDSLIHAAPSIKQQV</sequence>
<comment type="caution">
    <text evidence="1">The sequence shown here is derived from an EMBL/GenBank/DDBJ whole genome shotgun (WGS) entry which is preliminary data.</text>
</comment>
<dbReference type="AlphaFoldDB" id="A0AA39MZM0"/>
<name>A0AA39MZM0_ARMTA</name>
<evidence type="ECO:0000313" key="2">
    <source>
        <dbReference type="Proteomes" id="UP001175211"/>
    </source>
</evidence>
<protein>
    <submittedName>
        <fullName evidence="1">Uncharacterized protein</fullName>
    </submittedName>
</protein>
<proteinExistence type="predicted"/>
<dbReference type="RefSeq" id="XP_060327862.1">
    <property type="nucleotide sequence ID" value="XM_060477844.1"/>
</dbReference>
<dbReference type="Proteomes" id="UP001175211">
    <property type="component" value="Unassembled WGS sequence"/>
</dbReference>
<dbReference type="EMBL" id="JAUEPS010000032">
    <property type="protein sequence ID" value="KAK0452028.1"/>
    <property type="molecule type" value="Genomic_DNA"/>
</dbReference>
<reference evidence="1" key="1">
    <citation type="submission" date="2023-06" db="EMBL/GenBank/DDBJ databases">
        <authorList>
            <consortium name="Lawrence Berkeley National Laboratory"/>
            <person name="Ahrendt S."/>
            <person name="Sahu N."/>
            <person name="Indic B."/>
            <person name="Wong-Bajracharya J."/>
            <person name="Merenyi Z."/>
            <person name="Ke H.-M."/>
            <person name="Monk M."/>
            <person name="Kocsube S."/>
            <person name="Drula E."/>
            <person name="Lipzen A."/>
            <person name="Balint B."/>
            <person name="Henrissat B."/>
            <person name="Andreopoulos B."/>
            <person name="Martin F.M."/>
            <person name="Harder C.B."/>
            <person name="Rigling D."/>
            <person name="Ford K.L."/>
            <person name="Foster G.D."/>
            <person name="Pangilinan J."/>
            <person name="Papanicolaou A."/>
            <person name="Barry K."/>
            <person name="LaButti K."/>
            <person name="Viragh M."/>
            <person name="Koriabine M."/>
            <person name="Yan M."/>
            <person name="Riley R."/>
            <person name="Champramary S."/>
            <person name="Plett K.L."/>
            <person name="Tsai I.J."/>
            <person name="Slot J."/>
            <person name="Sipos G."/>
            <person name="Plett J."/>
            <person name="Nagy L.G."/>
            <person name="Grigoriev I.V."/>
        </authorList>
    </citation>
    <scope>NUCLEOTIDE SEQUENCE</scope>
    <source>
        <strain evidence="1">CCBAS 213</strain>
    </source>
</reference>
<gene>
    <name evidence="1" type="ORF">EV420DRAFT_1645986</name>
</gene>
<accession>A0AA39MZM0</accession>
<dbReference type="GeneID" id="85361392"/>
<keyword evidence="2" id="KW-1185">Reference proteome</keyword>
<organism evidence="1 2">
    <name type="scientific">Armillaria tabescens</name>
    <name type="common">Ringless honey mushroom</name>
    <name type="synonym">Agaricus tabescens</name>
    <dbReference type="NCBI Taxonomy" id="1929756"/>
    <lineage>
        <taxon>Eukaryota</taxon>
        <taxon>Fungi</taxon>
        <taxon>Dikarya</taxon>
        <taxon>Basidiomycota</taxon>
        <taxon>Agaricomycotina</taxon>
        <taxon>Agaricomycetes</taxon>
        <taxon>Agaricomycetidae</taxon>
        <taxon>Agaricales</taxon>
        <taxon>Marasmiineae</taxon>
        <taxon>Physalacriaceae</taxon>
        <taxon>Desarmillaria</taxon>
    </lineage>
</organism>
<evidence type="ECO:0000313" key="1">
    <source>
        <dbReference type="EMBL" id="KAK0452028.1"/>
    </source>
</evidence>